<dbReference type="KEGG" id="tatv:25785521"/>
<organism evidence="4 5">
    <name type="scientific">Hypocrea atroviridis (strain ATCC 20476 / IMI 206040)</name>
    <name type="common">Trichoderma atroviride</name>
    <dbReference type="NCBI Taxonomy" id="452589"/>
    <lineage>
        <taxon>Eukaryota</taxon>
        <taxon>Fungi</taxon>
        <taxon>Dikarya</taxon>
        <taxon>Ascomycota</taxon>
        <taxon>Pezizomycotina</taxon>
        <taxon>Sordariomycetes</taxon>
        <taxon>Hypocreomycetidae</taxon>
        <taxon>Hypocreales</taxon>
        <taxon>Hypocreaceae</taxon>
        <taxon>Trichoderma</taxon>
    </lineage>
</organism>
<feature type="compositionally biased region" description="Basic and acidic residues" evidence="1">
    <location>
        <begin position="340"/>
        <end position="349"/>
    </location>
</feature>
<reference evidence="4 5" key="1">
    <citation type="journal article" date="2011" name="Genome Biol.">
        <title>Comparative genome sequence analysis underscores mycoparasitism as the ancestral life style of Trichoderma.</title>
        <authorList>
            <person name="Kubicek C.P."/>
            <person name="Herrera-Estrella A."/>
            <person name="Seidl-Seiboth V."/>
            <person name="Martinez D.A."/>
            <person name="Druzhinina I.S."/>
            <person name="Thon M."/>
            <person name="Zeilinger S."/>
            <person name="Casas-Flores S."/>
            <person name="Horwitz B.A."/>
            <person name="Mukherjee P.K."/>
            <person name="Mukherjee M."/>
            <person name="Kredics L."/>
            <person name="Alcaraz L.D."/>
            <person name="Aerts A."/>
            <person name="Antal Z."/>
            <person name="Atanasova L."/>
            <person name="Cervantes-Badillo M.G."/>
            <person name="Challacombe J."/>
            <person name="Chertkov O."/>
            <person name="McCluskey K."/>
            <person name="Coulpier F."/>
            <person name="Deshpande N."/>
            <person name="von Doehren H."/>
            <person name="Ebbole D.J."/>
            <person name="Esquivel-Naranjo E.U."/>
            <person name="Fekete E."/>
            <person name="Flipphi M."/>
            <person name="Glaser F."/>
            <person name="Gomez-Rodriguez E.Y."/>
            <person name="Gruber S."/>
            <person name="Han C."/>
            <person name="Henrissat B."/>
            <person name="Hermosa R."/>
            <person name="Hernandez-Onate M."/>
            <person name="Karaffa L."/>
            <person name="Kosti I."/>
            <person name="Le Crom S."/>
            <person name="Lindquist E."/>
            <person name="Lucas S."/>
            <person name="Luebeck M."/>
            <person name="Luebeck P.S."/>
            <person name="Margeot A."/>
            <person name="Metz B."/>
            <person name="Misra M."/>
            <person name="Nevalainen H."/>
            <person name="Omann M."/>
            <person name="Packer N."/>
            <person name="Perrone G."/>
            <person name="Uresti-Rivera E.E."/>
            <person name="Salamov A."/>
            <person name="Schmoll M."/>
            <person name="Seiboth B."/>
            <person name="Shapiro H."/>
            <person name="Sukno S."/>
            <person name="Tamayo-Ramos J.A."/>
            <person name="Tisch D."/>
            <person name="Wiest A."/>
            <person name="Wilkinson H.H."/>
            <person name="Zhang M."/>
            <person name="Coutinho P.M."/>
            <person name="Kenerley C.M."/>
            <person name="Monte E."/>
            <person name="Baker S.E."/>
            <person name="Grigoriev I.V."/>
        </authorList>
    </citation>
    <scope>NUCLEOTIDE SEQUENCE [LARGE SCALE GENOMIC DNA]</scope>
    <source>
        <strain evidence="5">ATCC 20476 / IMI 206040</strain>
    </source>
</reference>
<dbReference type="GeneID" id="25785521"/>
<evidence type="ECO:0000259" key="2">
    <source>
        <dbReference type="Pfam" id="PF10680"/>
    </source>
</evidence>
<dbReference type="HOGENOM" id="CLU_017870_1_0_1"/>
<dbReference type="InterPro" id="IPR059095">
    <property type="entry name" value="Znf_C2H2_17_2nd"/>
</dbReference>
<feature type="compositionally biased region" description="Low complexity" evidence="1">
    <location>
        <begin position="189"/>
        <end position="201"/>
    </location>
</feature>
<protein>
    <submittedName>
        <fullName evidence="4">Uncharacterized protein</fullName>
    </submittedName>
</protein>
<evidence type="ECO:0000259" key="3">
    <source>
        <dbReference type="Pfam" id="PF26176"/>
    </source>
</evidence>
<dbReference type="Pfam" id="PF10680">
    <property type="entry name" value="RRN9"/>
    <property type="match status" value="1"/>
</dbReference>
<dbReference type="EMBL" id="ABDG02000028">
    <property type="protein sequence ID" value="EHK40502.1"/>
    <property type="molecule type" value="Genomic_DNA"/>
</dbReference>
<dbReference type="InterPro" id="IPR019622">
    <property type="entry name" value="Rrn9_dom"/>
</dbReference>
<feature type="compositionally biased region" description="Acidic residues" evidence="1">
    <location>
        <begin position="638"/>
        <end position="647"/>
    </location>
</feature>
<keyword evidence="5" id="KW-1185">Reference proteome</keyword>
<dbReference type="STRING" id="452589.G9P9J2"/>
<feature type="region of interest" description="Disordered" evidence="1">
    <location>
        <begin position="281"/>
        <end position="349"/>
    </location>
</feature>
<feature type="compositionally biased region" description="Basic residues" evidence="1">
    <location>
        <begin position="536"/>
        <end position="546"/>
    </location>
</feature>
<name>G9P9J2_HYPAI</name>
<feature type="compositionally biased region" description="Low complexity" evidence="1">
    <location>
        <begin position="498"/>
        <end position="535"/>
    </location>
</feature>
<gene>
    <name evidence="4" type="ORF">TRIATDRAFT_80552</name>
</gene>
<dbReference type="Pfam" id="PF26176">
    <property type="entry name" value="zf_C2H2_17_2"/>
    <property type="match status" value="1"/>
</dbReference>
<evidence type="ECO:0000256" key="1">
    <source>
        <dbReference type="SAM" id="MobiDB-lite"/>
    </source>
</evidence>
<feature type="region of interest" description="Disordered" evidence="1">
    <location>
        <begin position="174"/>
        <end position="203"/>
    </location>
</feature>
<feature type="compositionally biased region" description="Basic residues" evidence="1">
    <location>
        <begin position="299"/>
        <end position="309"/>
    </location>
</feature>
<feature type="compositionally biased region" description="Polar residues" evidence="1">
    <location>
        <begin position="310"/>
        <end position="329"/>
    </location>
</feature>
<comment type="caution">
    <text evidence="4">The sequence shown here is derived from an EMBL/GenBank/DDBJ whole genome shotgun (WGS) entry which is preliminary data.</text>
</comment>
<accession>G9P9J2</accession>
<dbReference type="OrthoDB" id="5412288at2759"/>
<feature type="compositionally biased region" description="Low complexity" evidence="1">
    <location>
        <begin position="281"/>
        <end position="291"/>
    </location>
</feature>
<feature type="domain" description="C2H2-domain containing protein second zinc finger" evidence="3">
    <location>
        <begin position="552"/>
        <end position="581"/>
    </location>
</feature>
<feature type="region of interest" description="Disordered" evidence="1">
    <location>
        <begin position="622"/>
        <end position="647"/>
    </location>
</feature>
<feature type="region of interest" description="Disordered" evidence="1">
    <location>
        <begin position="1"/>
        <end position="36"/>
    </location>
</feature>
<evidence type="ECO:0000313" key="5">
    <source>
        <dbReference type="Proteomes" id="UP000005426"/>
    </source>
</evidence>
<feature type="region of interest" description="Disordered" evidence="1">
    <location>
        <begin position="478"/>
        <end position="559"/>
    </location>
</feature>
<dbReference type="AlphaFoldDB" id="G9P9J2"/>
<dbReference type="Proteomes" id="UP000005426">
    <property type="component" value="Unassembled WGS sequence"/>
</dbReference>
<evidence type="ECO:0000313" key="4">
    <source>
        <dbReference type="EMBL" id="EHK40502.1"/>
    </source>
</evidence>
<sequence>MDRSSPEWDLDSDEIASVTSQDLHDNRPNRWTGQQRTWQRMTAEERRLWQAMEAVEDQDLAVHLYNAFALKKRGKDSTAAQDVTITMENGQQSIWAPPKVWTAWPINEKHVPRQKDAWRENDGFDRFTFRKAEKQMPSSELHEELGATILRIAGERFHRSKRKTVLTSIEGDATSLDLGGSEREDAKTSSIPAPSSPSSASVHEDVKMLLDDEGGRSHGEDQVHSVRLTGKKRKALETYEPVMSSNDDLSYALIKPSVRHILSQLDATLHILHSARIATTDYASDSSATSDSESDTRAGTKRGRGRPRSTKLTGTTASPHTGGATTPNASKRGRPRKVHVPREGETHEEMLVRIARESHRRLPDTAKDRDEAFEEWLRQGDEKLEREAALIREEEELGIDPQASAQEKRLRRLGLRDWSDVLGAAALAGFSHQVIARTAKRCANLFGEGMVMRRLDEVPASRGPPFHTMEYRPEKINLNSLDNDSESDSGEDAATALSSRRTSRQPSQSRLSTRRLSSSPFRGRSSPRSGSSAPRNRSHSKSRSRSRSSAGFHLCPVPTCERSTTGFARKQNLRRHMQLVHPGRGDDQEDWDSEDEVFGAVHVDGFLKPILAARGWRENVTASSLVIRKRGRERRTGEDEDDDDEEL</sequence>
<feature type="domain" description="Rrn9" evidence="2">
    <location>
        <begin position="52"/>
        <end position="118"/>
    </location>
</feature>
<dbReference type="OMA" id="WTAWPLK"/>
<dbReference type="Gene3D" id="3.30.160.60">
    <property type="entry name" value="Classic Zinc Finger"/>
    <property type="match status" value="1"/>
</dbReference>
<dbReference type="eggNOG" id="ENOG502SFXK">
    <property type="taxonomic scope" value="Eukaryota"/>
</dbReference>
<proteinExistence type="predicted"/>